<evidence type="ECO:0000313" key="1">
    <source>
        <dbReference type="EMBL" id="CAK7340174.1"/>
    </source>
</evidence>
<sequence length="69" mass="8160">MVRRRVGLWVVEIVDLGKRLWATEEMSPVRGGYKWWGLWAASYGMVRETRNSPSRLLVVIDTYHSEVFY</sequence>
<dbReference type="Proteomes" id="UP001314170">
    <property type="component" value="Unassembled WGS sequence"/>
</dbReference>
<dbReference type="AlphaFoldDB" id="A0AAV1RTZ1"/>
<protein>
    <submittedName>
        <fullName evidence="1">Uncharacterized protein</fullName>
    </submittedName>
</protein>
<proteinExistence type="predicted"/>
<name>A0AAV1RTZ1_9ROSI</name>
<gene>
    <name evidence="1" type="ORF">DCAF_LOCUS15255</name>
</gene>
<evidence type="ECO:0000313" key="2">
    <source>
        <dbReference type="Proteomes" id="UP001314170"/>
    </source>
</evidence>
<organism evidence="1 2">
    <name type="scientific">Dovyalis caffra</name>
    <dbReference type="NCBI Taxonomy" id="77055"/>
    <lineage>
        <taxon>Eukaryota</taxon>
        <taxon>Viridiplantae</taxon>
        <taxon>Streptophyta</taxon>
        <taxon>Embryophyta</taxon>
        <taxon>Tracheophyta</taxon>
        <taxon>Spermatophyta</taxon>
        <taxon>Magnoliopsida</taxon>
        <taxon>eudicotyledons</taxon>
        <taxon>Gunneridae</taxon>
        <taxon>Pentapetalae</taxon>
        <taxon>rosids</taxon>
        <taxon>fabids</taxon>
        <taxon>Malpighiales</taxon>
        <taxon>Salicaceae</taxon>
        <taxon>Flacourtieae</taxon>
        <taxon>Dovyalis</taxon>
    </lineage>
</organism>
<accession>A0AAV1RTZ1</accession>
<reference evidence="1 2" key="1">
    <citation type="submission" date="2024-01" db="EMBL/GenBank/DDBJ databases">
        <authorList>
            <person name="Waweru B."/>
        </authorList>
    </citation>
    <scope>NUCLEOTIDE SEQUENCE [LARGE SCALE GENOMIC DNA]</scope>
</reference>
<keyword evidence="2" id="KW-1185">Reference proteome</keyword>
<dbReference type="EMBL" id="CAWUPB010001159">
    <property type="protein sequence ID" value="CAK7340174.1"/>
    <property type="molecule type" value="Genomic_DNA"/>
</dbReference>
<comment type="caution">
    <text evidence="1">The sequence shown here is derived from an EMBL/GenBank/DDBJ whole genome shotgun (WGS) entry which is preliminary data.</text>
</comment>